<keyword evidence="2" id="KW-1185">Reference proteome</keyword>
<organism evidence="1 2">
    <name type="scientific">Ancylostoma ceylanicum</name>
    <dbReference type="NCBI Taxonomy" id="53326"/>
    <lineage>
        <taxon>Eukaryota</taxon>
        <taxon>Metazoa</taxon>
        <taxon>Ecdysozoa</taxon>
        <taxon>Nematoda</taxon>
        <taxon>Chromadorea</taxon>
        <taxon>Rhabditida</taxon>
        <taxon>Rhabditina</taxon>
        <taxon>Rhabditomorpha</taxon>
        <taxon>Strongyloidea</taxon>
        <taxon>Ancylostomatidae</taxon>
        <taxon>Ancylostomatinae</taxon>
        <taxon>Ancylostoma</taxon>
    </lineage>
</organism>
<evidence type="ECO:0000313" key="2">
    <source>
        <dbReference type="Proteomes" id="UP000024635"/>
    </source>
</evidence>
<protein>
    <submittedName>
        <fullName evidence="1">Uncharacterized protein</fullName>
    </submittedName>
</protein>
<proteinExistence type="predicted"/>
<accession>A0A016SXE5</accession>
<gene>
    <name evidence="1" type="primary">Acey_s0165.g9</name>
    <name evidence="1" type="ORF">Y032_0165g9</name>
</gene>
<sequence length="69" mass="8022">MSDYRRVSLEHADKKSHWLSDGEVPIPTPNLYFHEGKVMLCLRQNIKGLFRSVMVNLVYEFTADIPAQE</sequence>
<reference evidence="2" key="1">
    <citation type="journal article" date="2015" name="Nat. Genet.">
        <title>The genome and transcriptome of the zoonotic hookworm Ancylostoma ceylanicum identify infection-specific gene families.</title>
        <authorList>
            <person name="Schwarz E.M."/>
            <person name="Hu Y."/>
            <person name="Antoshechkin I."/>
            <person name="Miller M.M."/>
            <person name="Sternberg P.W."/>
            <person name="Aroian R.V."/>
        </authorList>
    </citation>
    <scope>NUCLEOTIDE SEQUENCE</scope>
    <source>
        <strain evidence="2">HY135</strain>
    </source>
</reference>
<dbReference type="Proteomes" id="UP000024635">
    <property type="component" value="Unassembled WGS sequence"/>
</dbReference>
<evidence type="ECO:0000313" key="1">
    <source>
        <dbReference type="EMBL" id="EYB95009.1"/>
    </source>
</evidence>
<comment type="caution">
    <text evidence="1">The sequence shown here is derived from an EMBL/GenBank/DDBJ whole genome shotgun (WGS) entry which is preliminary data.</text>
</comment>
<dbReference type="EMBL" id="JARK01001501">
    <property type="protein sequence ID" value="EYB95009.1"/>
    <property type="molecule type" value="Genomic_DNA"/>
</dbReference>
<name>A0A016SXE5_9BILA</name>
<dbReference type="AlphaFoldDB" id="A0A016SXE5"/>